<dbReference type="RefSeq" id="WP_377407097.1">
    <property type="nucleotide sequence ID" value="NZ_JBHSCY010000001.1"/>
</dbReference>
<gene>
    <name evidence="1" type="ORF">ACFOWD_00175</name>
</gene>
<comment type="caution">
    <text evidence="1">The sequence shown here is derived from an EMBL/GenBank/DDBJ whole genome shotgun (WGS) entry which is preliminary data.</text>
</comment>
<accession>A0ABV8R4D2</accession>
<reference evidence="2" key="1">
    <citation type="journal article" date="2019" name="Int. J. Syst. Evol. Microbiol.">
        <title>The Global Catalogue of Microorganisms (GCM) 10K type strain sequencing project: providing services to taxonomists for standard genome sequencing and annotation.</title>
        <authorList>
            <consortium name="The Broad Institute Genomics Platform"/>
            <consortium name="The Broad Institute Genome Sequencing Center for Infectious Disease"/>
            <person name="Wu L."/>
            <person name="Ma J."/>
        </authorList>
    </citation>
    <scope>NUCLEOTIDE SEQUENCE [LARGE SCALE GENOMIC DNA]</scope>
    <source>
        <strain evidence="2">CECT 8655</strain>
    </source>
</reference>
<evidence type="ECO:0000313" key="1">
    <source>
        <dbReference type="EMBL" id="MFC4267305.1"/>
    </source>
</evidence>
<name>A0ABV8R4D2_9FLAO</name>
<keyword evidence="2" id="KW-1185">Reference proteome</keyword>
<evidence type="ECO:0000313" key="2">
    <source>
        <dbReference type="Proteomes" id="UP001595826"/>
    </source>
</evidence>
<sequence length="215" mass="24901">MKEASEILVLENQTIKLYDEIDFGFESVDNLKKYNQTFINGDKSALTSKIGIEIYENEKLLSSCLIASEGSGTGVFENSTLISYGGLIVCCANTVFKLTLPDLQLEWKTKADSSTCFEVHYLDTDYVIHGELEITRLDKNGKIIWQKGGRDIWTTPEGIDDFVVYKDYILATDWEYNRYKFGFNGNLLEEYKVEPNVEKHSKETIKREKWWEIWK</sequence>
<protein>
    <submittedName>
        <fullName evidence="1">Uncharacterized protein</fullName>
    </submittedName>
</protein>
<organism evidence="1 2">
    <name type="scientific">Polaribacter marinivivus</name>
    <dbReference type="NCBI Taxonomy" id="1524260"/>
    <lineage>
        <taxon>Bacteria</taxon>
        <taxon>Pseudomonadati</taxon>
        <taxon>Bacteroidota</taxon>
        <taxon>Flavobacteriia</taxon>
        <taxon>Flavobacteriales</taxon>
        <taxon>Flavobacteriaceae</taxon>
    </lineage>
</organism>
<dbReference type="Proteomes" id="UP001595826">
    <property type="component" value="Unassembled WGS sequence"/>
</dbReference>
<proteinExistence type="predicted"/>
<dbReference type="EMBL" id="JBHSCY010000001">
    <property type="protein sequence ID" value="MFC4267305.1"/>
    <property type="molecule type" value="Genomic_DNA"/>
</dbReference>